<name>W2VUE9_PHYNI</name>
<dbReference type="EMBL" id="ANIX01004268">
    <property type="protein sequence ID" value="ETP01338.1"/>
    <property type="molecule type" value="Genomic_DNA"/>
</dbReference>
<protein>
    <submittedName>
        <fullName evidence="1">Uncharacterized protein</fullName>
    </submittedName>
</protein>
<proteinExistence type="predicted"/>
<accession>W2VUE9</accession>
<comment type="caution">
    <text evidence="1">The sequence shown here is derived from an EMBL/GenBank/DDBJ whole genome shotgun (WGS) entry which is preliminary data.</text>
</comment>
<reference evidence="1 2" key="1">
    <citation type="submission" date="2013-11" db="EMBL/GenBank/DDBJ databases">
        <title>The Genome Sequence of Phytophthora parasitica CJ01A1.</title>
        <authorList>
            <consortium name="The Broad Institute Genomics Platform"/>
            <person name="Russ C."/>
            <person name="Tyler B."/>
            <person name="Panabieres F."/>
            <person name="Shan W."/>
            <person name="Tripathy S."/>
            <person name="Grunwald N."/>
            <person name="Machado M."/>
            <person name="Johnson C.S."/>
            <person name="Walker B."/>
            <person name="Young S.K."/>
            <person name="Zeng Q."/>
            <person name="Gargeya S."/>
            <person name="Fitzgerald M."/>
            <person name="Haas B."/>
            <person name="Abouelleil A."/>
            <person name="Allen A.W."/>
            <person name="Alvarado L."/>
            <person name="Arachchi H.M."/>
            <person name="Berlin A.M."/>
            <person name="Chapman S.B."/>
            <person name="Gainer-Dewar J."/>
            <person name="Goldberg J."/>
            <person name="Griggs A."/>
            <person name="Gujja S."/>
            <person name="Hansen M."/>
            <person name="Howarth C."/>
            <person name="Imamovic A."/>
            <person name="Ireland A."/>
            <person name="Larimer J."/>
            <person name="McCowan C."/>
            <person name="Murphy C."/>
            <person name="Pearson M."/>
            <person name="Poon T.W."/>
            <person name="Priest M."/>
            <person name="Roberts A."/>
            <person name="Saif S."/>
            <person name="Shea T."/>
            <person name="Sisk P."/>
            <person name="Sykes S."/>
            <person name="Wortman J."/>
            <person name="Nusbaum C."/>
            <person name="Birren B."/>
        </authorList>
    </citation>
    <scope>NUCLEOTIDE SEQUENCE [LARGE SCALE GENOMIC DNA]</scope>
    <source>
        <strain evidence="1 2">CJ01A1</strain>
    </source>
</reference>
<organism evidence="1 2">
    <name type="scientific">Phytophthora nicotianae CJ01A1</name>
    <dbReference type="NCBI Taxonomy" id="1317063"/>
    <lineage>
        <taxon>Eukaryota</taxon>
        <taxon>Sar</taxon>
        <taxon>Stramenopiles</taxon>
        <taxon>Oomycota</taxon>
        <taxon>Peronosporomycetes</taxon>
        <taxon>Peronosporales</taxon>
        <taxon>Peronosporaceae</taxon>
        <taxon>Phytophthora</taxon>
    </lineage>
</organism>
<dbReference type="Proteomes" id="UP000018958">
    <property type="component" value="Unassembled WGS sequence"/>
</dbReference>
<sequence length="123" mass="12738">MEVSADPACNTTKLACTRVDVYGILNKVDSSVGRLVGQVGLSTSPQRQLASSTPLCTSLSVGWLVLAVSHAPLARDEVTLAPLQVPPPWSQHCSSKACTATAIAERPRPLVSPSISDAASTLG</sequence>
<evidence type="ECO:0000313" key="1">
    <source>
        <dbReference type="EMBL" id="ETP01338.1"/>
    </source>
</evidence>
<dbReference type="AlphaFoldDB" id="W2VUE9"/>
<evidence type="ECO:0000313" key="2">
    <source>
        <dbReference type="Proteomes" id="UP000018958"/>
    </source>
</evidence>
<gene>
    <name evidence="1" type="ORF">F441_21393</name>
</gene>